<evidence type="ECO:0000313" key="10">
    <source>
        <dbReference type="EMBL" id="WWD03156.1"/>
    </source>
</evidence>
<dbReference type="RefSeq" id="XP_066081123.1">
    <property type="nucleotide sequence ID" value="XM_066225026.1"/>
</dbReference>
<feature type="signal peptide" evidence="8">
    <location>
        <begin position="1"/>
        <end position="18"/>
    </location>
</feature>
<keyword evidence="4" id="KW-1133">Transmembrane helix</keyword>
<feature type="chain" id="PRO_5043881453" description="WSC domain-containing protein" evidence="8">
    <location>
        <begin position="19"/>
        <end position="565"/>
    </location>
</feature>
<sequence length="565" mass="56753">MLKSTLLSLVLAMSMVNGAAIVRQTSDETSVDLVTVDESEPVVATGSDADTSEDEPIVASDTTPSGSASSAINSSASASVSTSTSSTDSATSTSSSITATSTPSGSSSASASSSISTSISASASASASSSAPASASASSSVTASLPSGWSNSGVCISEVSGRALTGVHYSDSTGLTPYACAAYCSSNGYTLAGLEYGSECWCGSILSNGASLTKTSSSCNSKCKGDSSSICGGSNAISLLVSDSALSTLSSDLTTAPLTLPSGWAEASTACISEGTTGRALSSARYSDDSMTIGSCISFCENKGYRYAGLEYARECYCGNSLSNGASFDRPSSSCTLTCKGDATHTCGGSNAVQLYYNAPALPTGWSSASTSCIAEGTTGRALASASWADDSMTVDLCLGYCETQGFQYAGVEYGRECYCGDSLINGASLSSPSSSCNKLCGGDSTSTCGGPNALQLYTNPTLALNLQVTNGYSYQGCIQEVSGRALTGDSIVSENMSIETCTAFCQSEGFTYAGLEYGEECYCGNSFSNGATLSALSTQCTMKCSGTSKENCGGPNAIALWTSS</sequence>
<accession>A0AAX4K9G5</accession>
<dbReference type="PANTHER" id="PTHR24269">
    <property type="entry name" value="KREMEN PROTEIN"/>
    <property type="match status" value="1"/>
</dbReference>
<keyword evidence="6" id="KW-0325">Glycoprotein</keyword>
<feature type="compositionally biased region" description="Low complexity" evidence="7">
    <location>
        <begin position="65"/>
        <end position="110"/>
    </location>
</feature>
<organism evidence="10 11">
    <name type="scientific">Kwoniella europaea PYCC6329</name>
    <dbReference type="NCBI Taxonomy" id="1423913"/>
    <lineage>
        <taxon>Eukaryota</taxon>
        <taxon>Fungi</taxon>
        <taxon>Dikarya</taxon>
        <taxon>Basidiomycota</taxon>
        <taxon>Agaricomycotina</taxon>
        <taxon>Tremellomycetes</taxon>
        <taxon>Tremellales</taxon>
        <taxon>Cryptococcaceae</taxon>
        <taxon>Kwoniella</taxon>
    </lineage>
</organism>
<evidence type="ECO:0000256" key="5">
    <source>
        <dbReference type="ARBA" id="ARBA00023136"/>
    </source>
</evidence>
<reference evidence="10 11" key="1">
    <citation type="submission" date="2024-01" db="EMBL/GenBank/DDBJ databases">
        <title>Comparative genomics of Cryptococcus and Kwoniella reveals pathogenesis evolution and contrasting modes of karyotype evolution via chromosome fusion or intercentromeric recombination.</title>
        <authorList>
            <person name="Coelho M.A."/>
            <person name="David-Palma M."/>
            <person name="Shea T."/>
            <person name="Bowers K."/>
            <person name="McGinley-Smith S."/>
            <person name="Mohammad A.W."/>
            <person name="Gnirke A."/>
            <person name="Yurkov A.M."/>
            <person name="Nowrousian M."/>
            <person name="Sun S."/>
            <person name="Cuomo C.A."/>
            <person name="Heitman J."/>
        </authorList>
    </citation>
    <scope>NUCLEOTIDE SEQUENCE [LARGE SCALE GENOMIC DNA]</scope>
    <source>
        <strain evidence="10 11">PYCC6329</strain>
    </source>
</reference>
<feature type="domain" description="WSC" evidence="9">
    <location>
        <begin position="265"/>
        <end position="359"/>
    </location>
</feature>
<dbReference type="AlphaFoldDB" id="A0AAX4K9G5"/>
<dbReference type="PANTHER" id="PTHR24269:SF16">
    <property type="entry name" value="PROTEIN SLG1"/>
    <property type="match status" value="1"/>
</dbReference>
<keyword evidence="2" id="KW-0812">Transmembrane</keyword>
<dbReference type="GO" id="GO:0005886">
    <property type="term" value="C:plasma membrane"/>
    <property type="evidence" value="ECO:0007669"/>
    <property type="project" value="TreeGrafter"/>
</dbReference>
<evidence type="ECO:0000313" key="11">
    <source>
        <dbReference type="Proteomes" id="UP001358614"/>
    </source>
</evidence>
<protein>
    <recommendedName>
        <fullName evidence="9">WSC domain-containing protein</fullName>
    </recommendedName>
</protein>
<dbReference type="GeneID" id="91100007"/>
<proteinExistence type="predicted"/>
<gene>
    <name evidence="10" type="ORF">V865_001203</name>
</gene>
<evidence type="ECO:0000256" key="8">
    <source>
        <dbReference type="SAM" id="SignalP"/>
    </source>
</evidence>
<dbReference type="Pfam" id="PF01822">
    <property type="entry name" value="WSC"/>
    <property type="match status" value="4"/>
</dbReference>
<dbReference type="SMART" id="SM00321">
    <property type="entry name" value="WSC"/>
    <property type="match status" value="4"/>
</dbReference>
<dbReference type="Proteomes" id="UP001358614">
    <property type="component" value="Chromosome 1"/>
</dbReference>
<dbReference type="InterPro" id="IPR002889">
    <property type="entry name" value="WSC_carb-bd"/>
</dbReference>
<dbReference type="KEGG" id="ker:91100007"/>
<keyword evidence="3 8" id="KW-0732">Signal</keyword>
<dbReference type="InterPro" id="IPR051836">
    <property type="entry name" value="Kremen_rcpt"/>
</dbReference>
<feature type="domain" description="WSC" evidence="9">
    <location>
        <begin position="367"/>
        <end position="461"/>
    </location>
</feature>
<dbReference type="PROSITE" id="PS51212">
    <property type="entry name" value="WSC"/>
    <property type="match status" value="4"/>
</dbReference>
<dbReference type="EMBL" id="CP144089">
    <property type="protein sequence ID" value="WWD03156.1"/>
    <property type="molecule type" value="Genomic_DNA"/>
</dbReference>
<feature type="domain" description="WSC" evidence="9">
    <location>
        <begin position="149"/>
        <end position="243"/>
    </location>
</feature>
<keyword evidence="5" id="KW-0472">Membrane</keyword>
<evidence type="ECO:0000256" key="1">
    <source>
        <dbReference type="ARBA" id="ARBA00004167"/>
    </source>
</evidence>
<evidence type="ECO:0000256" key="4">
    <source>
        <dbReference type="ARBA" id="ARBA00022989"/>
    </source>
</evidence>
<keyword evidence="11" id="KW-1185">Reference proteome</keyword>
<name>A0AAX4K9G5_9TREE</name>
<evidence type="ECO:0000259" key="9">
    <source>
        <dbReference type="PROSITE" id="PS51212"/>
    </source>
</evidence>
<evidence type="ECO:0000256" key="2">
    <source>
        <dbReference type="ARBA" id="ARBA00022692"/>
    </source>
</evidence>
<evidence type="ECO:0000256" key="6">
    <source>
        <dbReference type="ARBA" id="ARBA00023180"/>
    </source>
</evidence>
<evidence type="ECO:0000256" key="3">
    <source>
        <dbReference type="ARBA" id="ARBA00022729"/>
    </source>
</evidence>
<feature type="domain" description="WSC" evidence="9">
    <location>
        <begin position="472"/>
        <end position="565"/>
    </location>
</feature>
<evidence type="ECO:0000256" key="7">
    <source>
        <dbReference type="SAM" id="MobiDB-lite"/>
    </source>
</evidence>
<feature type="region of interest" description="Disordered" evidence="7">
    <location>
        <begin position="36"/>
        <end position="110"/>
    </location>
</feature>
<comment type="subcellular location">
    <subcellularLocation>
        <location evidence="1">Membrane</location>
        <topology evidence="1">Single-pass membrane protein</topology>
    </subcellularLocation>
</comment>